<evidence type="ECO:0000256" key="3">
    <source>
        <dbReference type="ARBA" id="ARBA00022692"/>
    </source>
</evidence>
<feature type="transmembrane region" description="Helical" evidence="7">
    <location>
        <begin position="450"/>
        <end position="471"/>
    </location>
</feature>
<dbReference type="Proteomes" id="UP000288859">
    <property type="component" value="Unassembled WGS sequence"/>
</dbReference>
<evidence type="ECO:0000256" key="7">
    <source>
        <dbReference type="SAM" id="Phobius"/>
    </source>
</evidence>
<feature type="transmembrane region" description="Helical" evidence="7">
    <location>
        <begin position="61"/>
        <end position="85"/>
    </location>
</feature>
<keyword evidence="5 7" id="KW-0472">Membrane</keyword>
<feature type="transmembrane region" description="Helical" evidence="7">
    <location>
        <begin position="97"/>
        <end position="116"/>
    </location>
</feature>
<gene>
    <name evidence="9" type="ORF">B0A52_06579</name>
</gene>
<feature type="domain" description="Major facilitator superfamily (MFS) profile" evidence="8">
    <location>
        <begin position="61"/>
        <end position="476"/>
    </location>
</feature>
<evidence type="ECO:0000256" key="6">
    <source>
        <dbReference type="SAM" id="MobiDB-lite"/>
    </source>
</evidence>
<keyword evidence="4 7" id="KW-1133">Transmembrane helix</keyword>
<feature type="transmembrane region" description="Helical" evidence="7">
    <location>
        <begin position="384"/>
        <end position="406"/>
    </location>
</feature>
<feature type="transmembrane region" description="Helical" evidence="7">
    <location>
        <begin position="325"/>
        <end position="346"/>
    </location>
</feature>
<name>A0A438N1B7_EXOME</name>
<proteinExistence type="predicted"/>
<feature type="transmembrane region" description="Helical" evidence="7">
    <location>
        <begin position="293"/>
        <end position="313"/>
    </location>
</feature>
<keyword evidence="3 7" id="KW-0812">Transmembrane</keyword>
<dbReference type="FunFam" id="1.20.1250.20:FF:000013">
    <property type="entry name" value="MFS general substrate transporter"/>
    <property type="match status" value="1"/>
</dbReference>
<evidence type="ECO:0000256" key="2">
    <source>
        <dbReference type="ARBA" id="ARBA00022448"/>
    </source>
</evidence>
<feature type="transmembrane region" description="Helical" evidence="7">
    <location>
        <begin position="128"/>
        <end position="147"/>
    </location>
</feature>
<dbReference type="PANTHER" id="PTHR43791">
    <property type="entry name" value="PERMEASE-RELATED"/>
    <property type="match status" value="1"/>
</dbReference>
<dbReference type="SUPFAM" id="SSF103473">
    <property type="entry name" value="MFS general substrate transporter"/>
    <property type="match status" value="1"/>
</dbReference>
<evidence type="ECO:0000259" key="8">
    <source>
        <dbReference type="PROSITE" id="PS50850"/>
    </source>
</evidence>
<dbReference type="PROSITE" id="PS50850">
    <property type="entry name" value="MFS"/>
    <property type="match status" value="1"/>
</dbReference>
<evidence type="ECO:0000256" key="4">
    <source>
        <dbReference type="ARBA" id="ARBA00022989"/>
    </source>
</evidence>
<reference evidence="9 10" key="1">
    <citation type="submission" date="2017-03" db="EMBL/GenBank/DDBJ databases">
        <title>Genomes of endolithic fungi from Antarctica.</title>
        <authorList>
            <person name="Coleine C."/>
            <person name="Masonjones S."/>
            <person name="Stajich J.E."/>
        </authorList>
    </citation>
    <scope>NUCLEOTIDE SEQUENCE [LARGE SCALE GENOMIC DNA]</scope>
    <source>
        <strain evidence="9 10">CCFEE 6314</strain>
    </source>
</reference>
<dbReference type="GO" id="GO:0022857">
    <property type="term" value="F:transmembrane transporter activity"/>
    <property type="evidence" value="ECO:0007669"/>
    <property type="project" value="InterPro"/>
</dbReference>
<feature type="transmembrane region" description="Helical" evidence="7">
    <location>
        <begin position="191"/>
        <end position="212"/>
    </location>
</feature>
<feature type="transmembrane region" description="Helical" evidence="7">
    <location>
        <begin position="358"/>
        <end position="378"/>
    </location>
</feature>
<feature type="transmembrane region" description="Helical" evidence="7">
    <location>
        <begin position="159"/>
        <end position="179"/>
    </location>
</feature>
<dbReference type="EMBL" id="NAJM01000029">
    <property type="protein sequence ID" value="RVX69515.1"/>
    <property type="molecule type" value="Genomic_DNA"/>
</dbReference>
<dbReference type="Gene3D" id="1.20.1250.20">
    <property type="entry name" value="MFS general substrate transporter like domains"/>
    <property type="match status" value="2"/>
</dbReference>
<evidence type="ECO:0000256" key="5">
    <source>
        <dbReference type="ARBA" id="ARBA00023136"/>
    </source>
</evidence>
<feature type="region of interest" description="Disordered" evidence="6">
    <location>
        <begin position="1"/>
        <end position="47"/>
    </location>
</feature>
<dbReference type="InterPro" id="IPR011701">
    <property type="entry name" value="MFS"/>
</dbReference>
<dbReference type="Pfam" id="PF07690">
    <property type="entry name" value="MFS_1"/>
    <property type="match status" value="1"/>
</dbReference>
<dbReference type="OrthoDB" id="4108810at2759"/>
<dbReference type="InterPro" id="IPR036259">
    <property type="entry name" value="MFS_trans_sf"/>
</dbReference>
<comment type="subcellular location">
    <subcellularLocation>
        <location evidence="1">Membrane</location>
        <topology evidence="1">Multi-pass membrane protein</topology>
    </subcellularLocation>
</comment>
<feature type="transmembrane region" description="Helical" evidence="7">
    <location>
        <begin position="224"/>
        <end position="245"/>
    </location>
</feature>
<organism evidence="9 10">
    <name type="scientific">Exophiala mesophila</name>
    <name type="common">Black yeast-like fungus</name>
    <dbReference type="NCBI Taxonomy" id="212818"/>
    <lineage>
        <taxon>Eukaryota</taxon>
        <taxon>Fungi</taxon>
        <taxon>Dikarya</taxon>
        <taxon>Ascomycota</taxon>
        <taxon>Pezizomycotina</taxon>
        <taxon>Eurotiomycetes</taxon>
        <taxon>Chaetothyriomycetidae</taxon>
        <taxon>Chaetothyriales</taxon>
        <taxon>Herpotrichiellaceae</taxon>
        <taxon>Exophiala</taxon>
    </lineage>
</organism>
<evidence type="ECO:0000256" key="1">
    <source>
        <dbReference type="ARBA" id="ARBA00004141"/>
    </source>
</evidence>
<evidence type="ECO:0000313" key="9">
    <source>
        <dbReference type="EMBL" id="RVX69515.1"/>
    </source>
</evidence>
<dbReference type="PANTHER" id="PTHR43791:SF47">
    <property type="entry name" value="MAJOR FACILITATOR SUPERFAMILY (MFS) PROFILE DOMAIN-CONTAINING PROTEIN-RELATED"/>
    <property type="match status" value="1"/>
</dbReference>
<keyword evidence="2" id="KW-0813">Transport</keyword>
<comment type="caution">
    <text evidence="9">The sequence shown here is derived from an EMBL/GenBank/DDBJ whole genome shotgun (WGS) entry which is preliminary data.</text>
</comment>
<dbReference type="FunFam" id="1.20.1250.20:FF:000018">
    <property type="entry name" value="MFS transporter permease"/>
    <property type="match status" value="1"/>
</dbReference>
<protein>
    <recommendedName>
        <fullName evidence="8">Major facilitator superfamily (MFS) profile domain-containing protein</fullName>
    </recommendedName>
</protein>
<dbReference type="InterPro" id="IPR020846">
    <property type="entry name" value="MFS_dom"/>
</dbReference>
<accession>A0A438N1B7</accession>
<evidence type="ECO:0000313" key="10">
    <source>
        <dbReference type="Proteomes" id="UP000288859"/>
    </source>
</evidence>
<dbReference type="VEuPathDB" id="FungiDB:PV10_05528"/>
<feature type="transmembrane region" description="Helical" evidence="7">
    <location>
        <begin position="418"/>
        <end position="438"/>
    </location>
</feature>
<dbReference type="GO" id="GO:0016020">
    <property type="term" value="C:membrane"/>
    <property type="evidence" value="ECO:0007669"/>
    <property type="project" value="UniProtKB-SubCell"/>
</dbReference>
<sequence>MSTLGKAEATSNEPQIPVHVEKLDPTVSISSGDVEQTPREPDQDWTEEEEKSLVTKLDWRVFPMLCTVFALSLLDRVNIGAAYIAGMGEVLELAVGSRYSIALLIFFVGYAIFEIPSNLVIRRIGAQLWLSFLITAWGLCVLGMGFVHSWKTLTVCRALLGIFEAGLFPGAIFIIGSWYKQFETARRVSMFYMASILASGFGGVLAYVLSLIRVGDGIFRQGWRWIFIVEGMMTVSAGLVSYWFLVEFPERAQWLTPRQKHIAAARVTRDRKVKQYAHPTLKQSLKMLLDWKLVVFGIQYFVCTSSVYSLAYFKSIILMKGMGFSYALSQVLSSPPYVFAVICSLTTAHLSDKYRIRWPIMCFQALVAAVGLLIVAYAKPPGVRYFGLFLAVYGTQANIPSTLAYGQSQTADTARKGVVAAAMITVGGAGGISGSTIFRAQDAPQYTPGMWGTIGMQLLYAVVTFAFSMWLKRQNRLADEGKRPALEGEEGFRYAP</sequence>
<feature type="compositionally biased region" description="Polar residues" evidence="6">
    <location>
        <begin position="1"/>
        <end position="14"/>
    </location>
</feature>
<dbReference type="AlphaFoldDB" id="A0A438N1B7"/>